<dbReference type="Pfam" id="PF19779">
    <property type="entry name" value="DUF6264"/>
    <property type="match status" value="1"/>
</dbReference>
<reference evidence="3" key="2">
    <citation type="submission" date="2023-01" db="EMBL/GenBank/DDBJ databases">
        <authorList>
            <person name="Sun Q."/>
            <person name="Evtushenko L."/>
        </authorList>
    </citation>
    <scope>NUCLEOTIDE SEQUENCE</scope>
    <source>
        <strain evidence="3">VKM Ac-1020</strain>
    </source>
</reference>
<keyword evidence="2" id="KW-0812">Transmembrane</keyword>
<feature type="region of interest" description="Disordered" evidence="1">
    <location>
        <begin position="1"/>
        <end position="52"/>
    </location>
</feature>
<dbReference type="RefSeq" id="WP_271173760.1">
    <property type="nucleotide sequence ID" value="NZ_BSEJ01000010.1"/>
</dbReference>
<organism evidence="3 4">
    <name type="scientific">Microbacterium barkeri</name>
    <dbReference type="NCBI Taxonomy" id="33917"/>
    <lineage>
        <taxon>Bacteria</taxon>
        <taxon>Bacillati</taxon>
        <taxon>Actinomycetota</taxon>
        <taxon>Actinomycetes</taxon>
        <taxon>Micrococcales</taxon>
        <taxon>Microbacteriaceae</taxon>
        <taxon>Microbacterium</taxon>
    </lineage>
</organism>
<dbReference type="EMBL" id="BSEJ01000010">
    <property type="protein sequence ID" value="GLJ62065.1"/>
    <property type="molecule type" value="Genomic_DNA"/>
</dbReference>
<feature type="compositionally biased region" description="Basic and acidic residues" evidence="1">
    <location>
        <begin position="1"/>
        <end position="10"/>
    </location>
</feature>
<gene>
    <name evidence="3" type="ORF">GCM10017576_21950</name>
</gene>
<dbReference type="InterPro" id="IPR046231">
    <property type="entry name" value="DUF6264"/>
</dbReference>
<name>A0A9W6LXC5_9MICO</name>
<proteinExistence type="predicted"/>
<accession>A0A9W6LXC5</accession>
<evidence type="ECO:0000256" key="1">
    <source>
        <dbReference type="SAM" id="MobiDB-lite"/>
    </source>
</evidence>
<sequence length="180" mass="19237">MTEPRDDARPQPRFGQYATPEEQRARMGLPSAPETRAPVPAAPVPPPSADAAPRLSGGRLIDRAATVAMLVYGIFSVIQSIPLVLDTTRLLETMGLDVELADPAGMRIWGVAAVIVLTLGWMATALLSWRVARRGRLTFWVPIAGAVVFNLLASIVVVIPLVSDPAVGDAVLRMQESFGS</sequence>
<dbReference type="AlphaFoldDB" id="A0A9W6LXC5"/>
<evidence type="ECO:0000256" key="2">
    <source>
        <dbReference type="SAM" id="Phobius"/>
    </source>
</evidence>
<feature type="transmembrane region" description="Helical" evidence="2">
    <location>
        <begin position="105"/>
        <end position="127"/>
    </location>
</feature>
<keyword evidence="4" id="KW-1185">Reference proteome</keyword>
<keyword evidence="2" id="KW-1133">Transmembrane helix</keyword>
<dbReference type="Proteomes" id="UP001142462">
    <property type="component" value="Unassembled WGS sequence"/>
</dbReference>
<evidence type="ECO:0000313" key="4">
    <source>
        <dbReference type="Proteomes" id="UP001142462"/>
    </source>
</evidence>
<reference evidence="3" key="1">
    <citation type="journal article" date="2014" name="Int. J. Syst. Evol. Microbiol.">
        <title>Complete genome sequence of Corynebacterium casei LMG S-19264T (=DSM 44701T), isolated from a smear-ripened cheese.</title>
        <authorList>
            <consortium name="US DOE Joint Genome Institute (JGI-PGF)"/>
            <person name="Walter F."/>
            <person name="Albersmeier A."/>
            <person name="Kalinowski J."/>
            <person name="Ruckert C."/>
        </authorList>
    </citation>
    <scope>NUCLEOTIDE SEQUENCE</scope>
    <source>
        <strain evidence="3">VKM Ac-1020</strain>
    </source>
</reference>
<evidence type="ECO:0000313" key="3">
    <source>
        <dbReference type="EMBL" id="GLJ62065.1"/>
    </source>
</evidence>
<feature type="transmembrane region" description="Helical" evidence="2">
    <location>
        <begin position="64"/>
        <end position="85"/>
    </location>
</feature>
<protein>
    <submittedName>
        <fullName evidence="3">Uncharacterized protein</fullName>
    </submittedName>
</protein>
<keyword evidence="2" id="KW-0472">Membrane</keyword>
<comment type="caution">
    <text evidence="3">The sequence shown here is derived from an EMBL/GenBank/DDBJ whole genome shotgun (WGS) entry which is preliminary data.</text>
</comment>
<feature type="transmembrane region" description="Helical" evidence="2">
    <location>
        <begin position="139"/>
        <end position="162"/>
    </location>
</feature>